<sequence>MSGVSAMSPSLTVNDRNDLLQDLRSSDDKRRQYAVRVLAKSIDSKEVTQFLRALRPHEWEGKISACRLFEKLSDELSVEKLKSLILDFNPKVRQAAAKSLQKLGIDKPFSDDEVAELVSYLSHSSW</sequence>
<protein>
    <recommendedName>
        <fullName evidence="2">HEAT repeat domain-containing protein</fullName>
    </recommendedName>
</protein>
<dbReference type="SUPFAM" id="SSF48371">
    <property type="entry name" value="ARM repeat"/>
    <property type="match status" value="1"/>
</dbReference>
<dbReference type="InterPro" id="IPR016024">
    <property type="entry name" value="ARM-type_fold"/>
</dbReference>
<dbReference type="EMBL" id="BARS01050228">
    <property type="protein sequence ID" value="GAG46477.1"/>
    <property type="molecule type" value="Genomic_DNA"/>
</dbReference>
<dbReference type="InterPro" id="IPR011989">
    <property type="entry name" value="ARM-like"/>
</dbReference>
<organism evidence="1">
    <name type="scientific">marine sediment metagenome</name>
    <dbReference type="NCBI Taxonomy" id="412755"/>
    <lineage>
        <taxon>unclassified sequences</taxon>
        <taxon>metagenomes</taxon>
        <taxon>ecological metagenomes</taxon>
    </lineage>
</organism>
<dbReference type="AlphaFoldDB" id="X0YH34"/>
<name>X0YH34_9ZZZZ</name>
<dbReference type="Gene3D" id="1.25.10.10">
    <property type="entry name" value="Leucine-rich Repeat Variant"/>
    <property type="match status" value="1"/>
</dbReference>
<evidence type="ECO:0008006" key="2">
    <source>
        <dbReference type="Google" id="ProtNLM"/>
    </source>
</evidence>
<evidence type="ECO:0000313" key="1">
    <source>
        <dbReference type="EMBL" id="GAG46477.1"/>
    </source>
</evidence>
<accession>X0YH34</accession>
<gene>
    <name evidence="1" type="ORF">S01H1_75028</name>
</gene>
<proteinExistence type="predicted"/>
<reference evidence="1" key="1">
    <citation type="journal article" date="2014" name="Front. Microbiol.">
        <title>High frequency of phylogenetically diverse reductive dehalogenase-homologous genes in deep subseafloor sedimentary metagenomes.</title>
        <authorList>
            <person name="Kawai M."/>
            <person name="Futagami T."/>
            <person name="Toyoda A."/>
            <person name="Takaki Y."/>
            <person name="Nishi S."/>
            <person name="Hori S."/>
            <person name="Arai W."/>
            <person name="Tsubouchi T."/>
            <person name="Morono Y."/>
            <person name="Uchiyama I."/>
            <person name="Ito T."/>
            <person name="Fujiyama A."/>
            <person name="Inagaki F."/>
            <person name="Takami H."/>
        </authorList>
    </citation>
    <scope>NUCLEOTIDE SEQUENCE</scope>
    <source>
        <strain evidence="1">Expedition CK06-06</strain>
    </source>
</reference>
<comment type="caution">
    <text evidence="1">The sequence shown here is derived from an EMBL/GenBank/DDBJ whole genome shotgun (WGS) entry which is preliminary data.</text>
</comment>
<feature type="non-terminal residue" evidence="1">
    <location>
        <position position="126"/>
    </location>
</feature>